<dbReference type="Pfam" id="PF01435">
    <property type="entry name" value="Peptidase_M48"/>
    <property type="match status" value="1"/>
</dbReference>
<dbReference type="RefSeq" id="WP_227181283.1">
    <property type="nucleotide sequence ID" value="NZ_JAJBZT010000007.1"/>
</dbReference>
<protein>
    <submittedName>
        <fullName evidence="9">M48 family metallopeptidase</fullName>
    </submittedName>
</protein>
<evidence type="ECO:0000256" key="2">
    <source>
        <dbReference type="ARBA" id="ARBA00022723"/>
    </source>
</evidence>
<keyword evidence="1 6" id="KW-0645">Protease</keyword>
<comment type="cofactor">
    <cofactor evidence="6">
        <name>Zn(2+)</name>
        <dbReference type="ChEBI" id="CHEBI:29105"/>
    </cofactor>
    <text evidence="6">Binds 1 zinc ion per subunit.</text>
</comment>
<feature type="transmembrane region" description="Helical" evidence="7">
    <location>
        <begin position="117"/>
        <end position="138"/>
    </location>
</feature>
<feature type="domain" description="Peptidase M48" evidence="8">
    <location>
        <begin position="192"/>
        <end position="349"/>
    </location>
</feature>
<evidence type="ECO:0000259" key="8">
    <source>
        <dbReference type="Pfam" id="PF01435"/>
    </source>
</evidence>
<dbReference type="PANTHER" id="PTHR22726:SF1">
    <property type="entry name" value="METALLOENDOPEPTIDASE OMA1, MITOCHONDRIAL"/>
    <property type="match status" value="1"/>
</dbReference>
<keyword evidence="7" id="KW-0812">Transmembrane</keyword>
<evidence type="ECO:0000256" key="5">
    <source>
        <dbReference type="ARBA" id="ARBA00023049"/>
    </source>
</evidence>
<organism evidence="9 10">
    <name type="scientific">Leeia speluncae</name>
    <dbReference type="NCBI Taxonomy" id="2884804"/>
    <lineage>
        <taxon>Bacteria</taxon>
        <taxon>Pseudomonadati</taxon>
        <taxon>Pseudomonadota</taxon>
        <taxon>Betaproteobacteria</taxon>
        <taxon>Neisseriales</taxon>
        <taxon>Leeiaceae</taxon>
        <taxon>Leeia</taxon>
    </lineage>
</organism>
<dbReference type="CDD" id="cd07332">
    <property type="entry name" value="M48C_Oma1_like"/>
    <property type="match status" value="1"/>
</dbReference>
<keyword evidence="2" id="KW-0479">Metal-binding</keyword>
<comment type="caution">
    <text evidence="9">The sequence shown here is derived from an EMBL/GenBank/DDBJ whole genome shotgun (WGS) entry which is preliminary data.</text>
</comment>
<dbReference type="Proteomes" id="UP001165395">
    <property type="component" value="Unassembled WGS sequence"/>
</dbReference>
<evidence type="ECO:0000256" key="1">
    <source>
        <dbReference type="ARBA" id="ARBA00022670"/>
    </source>
</evidence>
<keyword evidence="4 6" id="KW-0862">Zinc</keyword>
<dbReference type="EMBL" id="JAJBZT010000007">
    <property type="protein sequence ID" value="MCB6184473.1"/>
    <property type="molecule type" value="Genomic_DNA"/>
</dbReference>
<comment type="similarity">
    <text evidence="6">Belongs to the peptidase M48 family.</text>
</comment>
<evidence type="ECO:0000256" key="3">
    <source>
        <dbReference type="ARBA" id="ARBA00022801"/>
    </source>
</evidence>
<accession>A0ABS8DA47</accession>
<dbReference type="InterPro" id="IPR001915">
    <property type="entry name" value="Peptidase_M48"/>
</dbReference>
<keyword evidence="5 6" id="KW-0482">Metalloprotease</keyword>
<dbReference type="PANTHER" id="PTHR22726">
    <property type="entry name" value="METALLOENDOPEPTIDASE OMA1"/>
    <property type="match status" value="1"/>
</dbReference>
<evidence type="ECO:0000256" key="7">
    <source>
        <dbReference type="SAM" id="Phobius"/>
    </source>
</evidence>
<evidence type="ECO:0000313" key="9">
    <source>
        <dbReference type="EMBL" id="MCB6184473.1"/>
    </source>
</evidence>
<keyword evidence="7" id="KW-1133">Transmembrane helix</keyword>
<keyword evidence="7" id="KW-0472">Membrane</keyword>
<evidence type="ECO:0000313" key="10">
    <source>
        <dbReference type="Proteomes" id="UP001165395"/>
    </source>
</evidence>
<evidence type="ECO:0000256" key="6">
    <source>
        <dbReference type="RuleBase" id="RU003983"/>
    </source>
</evidence>
<sequence length="376" mass="41151">MRRTASLAAHSFAGQCFGPDKAKGDDVLVELVPGSLVICLADGVRQAVPLTSVKLSRGGFNQTQWQFQWKQDGSNWMVILSDTNIQQKLLSSPPVGLEKEIEALKSGQRKSKLFSRLGWTIITLIILIPIALLGLFWWKADKIAEWGVEKISTAQEASLGNAIFEAQKTGLKLINPAPAQSALEEIGHKLTDGSSYQYQFYINNDPSINAFAIPGGVIVVNTGLIKASDSAEELAGVLAHEVQHVELRHSLKGMVKDLGLQALMQFAWGDYSGALPAQMAKDLSQLSFSRSQEEEADLRGFDLLVNKQINPKGMVSIYEKLEKDGGKPAVTLLSTHPDTKTRVLQLKERMVNTHSTTKPMAPLNIKWAVVKASLPQ</sequence>
<evidence type="ECO:0000256" key="4">
    <source>
        <dbReference type="ARBA" id="ARBA00022833"/>
    </source>
</evidence>
<dbReference type="InterPro" id="IPR051156">
    <property type="entry name" value="Mito/Outer_Membr_Metalloprot"/>
</dbReference>
<keyword evidence="3 6" id="KW-0378">Hydrolase</keyword>
<dbReference type="Gene3D" id="3.30.2010.10">
    <property type="entry name" value="Metalloproteases ('zincins'), catalytic domain"/>
    <property type="match status" value="1"/>
</dbReference>
<proteinExistence type="inferred from homology"/>
<reference evidence="9" key="1">
    <citation type="submission" date="2021-10" db="EMBL/GenBank/DDBJ databases">
        <title>The complete genome sequence of Leeia sp. TBRC 13508.</title>
        <authorList>
            <person name="Charoenyingcharoen P."/>
            <person name="Yukphan P."/>
        </authorList>
    </citation>
    <scope>NUCLEOTIDE SEQUENCE</scope>
    <source>
        <strain evidence="9">TBRC 13508</strain>
    </source>
</reference>
<name>A0ABS8DA47_9NEIS</name>
<keyword evidence="10" id="KW-1185">Reference proteome</keyword>
<gene>
    <name evidence="9" type="ORF">LIN78_13055</name>
</gene>